<feature type="transmembrane region" description="Helical" evidence="6">
    <location>
        <begin position="125"/>
        <end position="143"/>
    </location>
</feature>
<comment type="similarity">
    <text evidence="2 6">Belongs to the peroxisomal membrane protein PXMP2/4 family.</text>
</comment>
<feature type="transmembrane region" description="Helical" evidence="6">
    <location>
        <begin position="149"/>
        <end position="166"/>
    </location>
</feature>
<evidence type="ECO:0008006" key="8">
    <source>
        <dbReference type="Google" id="ProtNLM"/>
    </source>
</evidence>
<sequence length="177" mass="19885">MAMVKRLSHPLARGIVTYSVLWPTANLVQQSLEGRRFGSFDYGQCIRYGLYGALYVAPTIYGWVKISTIMWPNMNLKTALFKAIVEQATYGPFAGVSFLFIMSLAEGATTGQAMQEVKVKFPQTYMIGLTVWPIIQTINFAFVPERNRVPFVAACSFVWTVFLASIKSKEISFTRKA</sequence>
<comment type="subcellular location">
    <subcellularLocation>
        <location evidence="1">Membrane</location>
        <topology evidence="1">Multi-pass membrane protein</topology>
    </subcellularLocation>
</comment>
<dbReference type="GO" id="GO:0016020">
    <property type="term" value="C:membrane"/>
    <property type="evidence" value="ECO:0007669"/>
    <property type="project" value="UniProtKB-SubCell"/>
</dbReference>
<dbReference type="PANTHER" id="PTHR11266:SF75">
    <property type="entry name" value="IP10007P-RELATED"/>
    <property type="match status" value="1"/>
</dbReference>
<organism evidence="7">
    <name type="scientific">Anopheles funestus</name>
    <name type="common">African malaria mosquito</name>
    <dbReference type="NCBI Taxonomy" id="62324"/>
    <lineage>
        <taxon>Eukaryota</taxon>
        <taxon>Metazoa</taxon>
        <taxon>Ecdysozoa</taxon>
        <taxon>Arthropoda</taxon>
        <taxon>Hexapoda</taxon>
        <taxon>Insecta</taxon>
        <taxon>Pterygota</taxon>
        <taxon>Neoptera</taxon>
        <taxon>Endopterygota</taxon>
        <taxon>Diptera</taxon>
        <taxon>Nematocera</taxon>
        <taxon>Culicoidea</taxon>
        <taxon>Culicidae</taxon>
        <taxon>Anophelinae</taxon>
        <taxon>Anopheles</taxon>
    </lineage>
</organism>
<evidence type="ECO:0000256" key="4">
    <source>
        <dbReference type="ARBA" id="ARBA00022989"/>
    </source>
</evidence>
<dbReference type="VEuPathDB" id="VectorBase:AFUN009134"/>
<dbReference type="EnsemblMetazoa" id="AFUN009134-RA">
    <property type="protein sequence ID" value="AFUN009134-PA"/>
    <property type="gene ID" value="AFUN009134"/>
</dbReference>
<dbReference type="PANTHER" id="PTHR11266">
    <property type="entry name" value="PEROXISOMAL MEMBRANE PROTEIN 2, PXMP2 MPV17"/>
    <property type="match status" value="1"/>
</dbReference>
<dbReference type="AlphaFoldDB" id="A0A182RS84"/>
<dbReference type="GO" id="GO:0005739">
    <property type="term" value="C:mitochondrion"/>
    <property type="evidence" value="ECO:0007669"/>
    <property type="project" value="TreeGrafter"/>
</dbReference>
<evidence type="ECO:0000256" key="3">
    <source>
        <dbReference type="ARBA" id="ARBA00022692"/>
    </source>
</evidence>
<evidence type="ECO:0000256" key="1">
    <source>
        <dbReference type="ARBA" id="ARBA00004141"/>
    </source>
</evidence>
<dbReference type="STRING" id="62324.A0A182RS84"/>
<name>A0A182RS84_ANOFN</name>
<dbReference type="VEuPathDB" id="VectorBase:AFUN2_002516"/>
<feature type="transmembrane region" description="Helical" evidence="6">
    <location>
        <begin position="45"/>
        <end position="64"/>
    </location>
</feature>
<protein>
    <recommendedName>
        <fullName evidence="8">Protein Mpv17</fullName>
    </recommendedName>
</protein>
<dbReference type="InterPro" id="IPR007248">
    <property type="entry name" value="Mpv17_PMP22"/>
</dbReference>
<accession>A0A182RS84</accession>
<proteinExistence type="inferred from homology"/>
<feature type="transmembrane region" description="Helical" evidence="6">
    <location>
        <begin position="84"/>
        <end position="105"/>
    </location>
</feature>
<evidence type="ECO:0000256" key="2">
    <source>
        <dbReference type="ARBA" id="ARBA00006824"/>
    </source>
</evidence>
<dbReference type="Pfam" id="PF04117">
    <property type="entry name" value="Mpv17_PMP22"/>
    <property type="match status" value="1"/>
</dbReference>
<keyword evidence="4 6" id="KW-1133">Transmembrane helix</keyword>
<reference evidence="7" key="1">
    <citation type="submission" date="2020-05" db="UniProtKB">
        <authorList>
            <consortium name="EnsemblMetazoa"/>
        </authorList>
    </citation>
    <scope>IDENTIFICATION</scope>
    <source>
        <strain evidence="7">FUMOZ</strain>
    </source>
</reference>
<evidence type="ECO:0000256" key="6">
    <source>
        <dbReference type="RuleBase" id="RU363053"/>
    </source>
</evidence>
<evidence type="ECO:0000313" key="7">
    <source>
        <dbReference type="EnsemblMetazoa" id="AFUN009134-PA"/>
    </source>
</evidence>
<keyword evidence="5 6" id="KW-0472">Membrane</keyword>
<keyword evidence="3 6" id="KW-0812">Transmembrane</keyword>
<evidence type="ECO:0000256" key="5">
    <source>
        <dbReference type="ARBA" id="ARBA00023136"/>
    </source>
</evidence>